<evidence type="ECO:0000256" key="1">
    <source>
        <dbReference type="ARBA" id="ARBA00004613"/>
    </source>
</evidence>
<comment type="cofactor">
    <cofactor evidence="14 15">
        <name>Zn(2+)</name>
        <dbReference type="ChEBI" id="CHEBI:29105"/>
    </cofactor>
    <text evidence="14 15">Binds 1 zinc ion per subunit.</text>
</comment>
<dbReference type="InterPro" id="IPR017050">
    <property type="entry name" value="Metallopeptidase_nem"/>
</dbReference>
<evidence type="ECO:0000256" key="3">
    <source>
        <dbReference type="ARBA" id="ARBA00022536"/>
    </source>
</evidence>
<evidence type="ECO:0000256" key="12">
    <source>
        <dbReference type="PIRNR" id="PIRNR036365"/>
    </source>
</evidence>
<evidence type="ECO:0000256" key="10">
    <source>
        <dbReference type="ARBA" id="ARBA00023157"/>
    </source>
</evidence>
<dbReference type="AlphaFoldDB" id="A0A0N4ZMC0"/>
<evidence type="ECO:0000256" key="14">
    <source>
        <dbReference type="PROSITE-ProRule" id="PRU01211"/>
    </source>
</evidence>
<dbReference type="InterPro" id="IPR000884">
    <property type="entry name" value="TSP1_rpt"/>
</dbReference>
<dbReference type="Gene3D" id="2.60.120.290">
    <property type="entry name" value="Spermadhesin, CUB domain"/>
    <property type="match status" value="1"/>
</dbReference>
<dbReference type="SUPFAM" id="SSF55486">
    <property type="entry name" value="Metalloproteases ('zincins'), catalytic domain"/>
    <property type="match status" value="1"/>
</dbReference>
<keyword evidence="18" id="KW-1185">Reference proteome</keyword>
<dbReference type="Proteomes" id="UP000038045">
    <property type="component" value="Unplaced"/>
</dbReference>
<dbReference type="GO" id="GO:0004222">
    <property type="term" value="F:metalloendopeptidase activity"/>
    <property type="evidence" value="ECO:0007669"/>
    <property type="project" value="UniProtKB-UniRule"/>
</dbReference>
<evidence type="ECO:0000256" key="11">
    <source>
        <dbReference type="ARBA" id="ARBA00023180"/>
    </source>
</evidence>
<dbReference type="CDD" id="cd04280">
    <property type="entry name" value="ZnMc_astacin_like"/>
    <property type="match status" value="1"/>
</dbReference>
<dbReference type="GO" id="GO:0005576">
    <property type="term" value="C:extracellular region"/>
    <property type="evidence" value="ECO:0007669"/>
    <property type="project" value="UniProtKB-SubCell"/>
</dbReference>
<reference evidence="19" key="1">
    <citation type="submission" date="2017-02" db="UniProtKB">
        <authorList>
            <consortium name="WormBaseParasite"/>
        </authorList>
    </citation>
    <scope>IDENTIFICATION</scope>
</reference>
<dbReference type="PANTHER" id="PTHR10127">
    <property type="entry name" value="DISCOIDIN, CUB, EGF, LAMININ , AND ZINC METALLOPROTEASE DOMAIN CONTAINING"/>
    <property type="match status" value="1"/>
</dbReference>
<evidence type="ECO:0000259" key="17">
    <source>
        <dbReference type="PROSITE" id="PS51864"/>
    </source>
</evidence>
<evidence type="ECO:0000256" key="8">
    <source>
        <dbReference type="ARBA" id="ARBA00022833"/>
    </source>
</evidence>
<dbReference type="PIRSF" id="PIRSF036365">
    <property type="entry name" value="Astacin_nematoda"/>
    <property type="match status" value="1"/>
</dbReference>
<feature type="chain" id="PRO_5005733277" description="Zinc metalloproteinase" evidence="12 15">
    <location>
        <begin position="22"/>
        <end position="632"/>
    </location>
</feature>
<evidence type="ECO:0000256" key="13">
    <source>
        <dbReference type="PROSITE-ProRule" id="PRU00059"/>
    </source>
</evidence>
<evidence type="ECO:0000313" key="19">
    <source>
        <dbReference type="WBParaSite" id="PTRK_0000968900.1"/>
    </source>
</evidence>
<keyword evidence="2 12" id="KW-0964">Secreted</keyword>
<feature type="domain" description="Peptidase M12A" evidence="17">
    <location>
        <begin position="141"/>
        <end position="338"/>
    </location>
</feature>
<keyword evidence="5 14" id="KW-0479">Metal-binding</keyword>
<dbReference type="Pfam" id="PF00090">
    <property type="entry name" value="TSP_1"/>
    <property type="match status" value="1"/>
</dbReference>
<keyword evidence="6 12" id="KW-0732">Signal</keyword>
<sequence>MIRWYGARIILLVFFISFITSLEDDMDYGDDDYYEKKPNISFMKTSNVIKELKEHFTIGSSNINQMSETLEKIHELMHKKIYGNRMFSKDATRDKQKAIVISAAQPKTKPELSQFLFEGDIFLSPNQAKQLLDNLNSRQARSLTNDEDAFWKEMPIKYRFHESLTFFTISQIIEAIQFWEDNTCISFQNIQQPIDGDYIEFFKGQGCYSMIGKFGGRQGISIGEGCERIGVIEHEIGHALGLWHQQSRPDALDYIDFVKDYILPSYLADFEVRTNEDINSLGIPYDLGSVMHYGPTAFSVDGITRTLITKNPLYQMTIGQREKLSFFDLGIVNKAYCKDRCKGSKLECKNGGYIHPKTCKTCICPHGYGSELCDKNEKSINAECGDVITSTPYWNYIESPNYDDGGYIEDQMCSWIITAPTGKRIEISFVDEFAFLCTSTCMDYVEIKLQKDQRNTGPRFCCNEKPKDSFISESNQVAVIFRSQIGSDIGFRIGYKFTSKKQKNIDITIPPITTMKPTTVSGFNIWSEWENWSDCTRSCGACGIRSRNRACKSSECHGRSQEFSSCNTDTCPEDPQCPKWEMLQKFCNKNSNCQQIQDKLRGCNDQVVCCPPFFRNGNKCVSDKAVLGSYDN</sequence>
<keyword evidence="8 14" id="KW-0862">Zinc</keyword>
<evidence type="ECO:0000313" key="18">
    <source>
        <dbReference type="Proteomes" id="UP000038045"/>
    </source>
</evidence>
<dbReference type="Gene3D" id="3.40.390.10">
    <property type="entry name" value="Collagenase (Catalytic Domain)"/>
    <property type="match status" value="1"/>
</dbReference>
<dbReference type="InterPro" id="IPR006026">
    <property type="entry name" value="Peptidase_Metallo"/>
</dbReference>
<dbReference type="InterPro" id="IPR024079">
    <property type="entry name" value="MetalloPept_cat_dom_sf"/>
</dbReference>
<keyword evidence="10" id="KW-1015">Disulfide bond</keyword>
<dbReference type="InterPro" id="IPR000859">
    <property type="entry name" value="CUB_dom"/>
</dbReference>
<dbReference type="SUPFAM" id="SSF49854">
    <property type="entry name" value="Spermadhesin, CUB domain"/>
    <property type="match status" value="1"/>
</dbReference>
<protein>
    <recommendedName>
        <fullName evidence="12">Zinc metalloproteinase</fullName>
    </recommendedName>
</protein>
<keyword evidence="9 14" id="KW-0482">Metalloprotease</keyword>
<keyword evidence="7 14" id="KW-0378">Hydrolase</keyword>
<dbReference type="InterPro" id="IPR034035">
    <property type="entry name" value="Astacin-like_dom"/>
</dbReference>
<dbReference type="CDD" id="cd00041">
    <property type="entry name" value="CUB"/>
    <property type="match status" value="1"/>
</dbReference>
<evidence type="ECO:0000256" key="7">
    <source>
        <dbReference type="ARBA" id="ARBA00022801"/>
    </source>
</evidence>
<feature type="domain" description="CUB" evidence="16">
    <location>
        <begin position="384"/>
        <end position="498"/>
    </location>
</feature>
<dbReference type="Pfam" id="PF01400">
    <property type="entry name" value="Astacin"/>
    <property type="match status" value="1"/>
</dbReference>
<keyword evidence="4 14" id="KW-0645">Protease</keyword>
<evidence type="ECO:0000256" key="15">
    <source>
        <dbReference type="RuleBase" id="RU361183"/>
    </source>
</evidence>
<dbReference type="PANTHER" id="PTHR10127:SF849">
    <property type="entry name" value="ZINC METALLOPROTEINASE NAS-36"/>
    <property type="match status" value="1"/>
</dbReference>
<dbReference type="Gene3D" id="2.20.100.10">
    <property type="entry name" value="Thrombospondin type-1 (TSP1) repeat"/>
    <property type="match status" value="1"/>
</dbReference>
<feature type="active site" evidence="14">
    <location>
        <position position="235"/>
    </location>
</feature>
<dbReference type="Pfam" id="PF00431">
    <property type="entry name" value="CUB"/>
    <property type="match status" value="1"/>
</dbReference>
<dbReference type="GO" id="GO:0018996">
    <property type="term" value="P:molting cycle, collagen and cuticulin-based cuticle"/>
    <property type="evidence" value="ECO:0007669"/>
    <property type="project" value="InterPro"/>
</dbReference>
<dbReference type="PROSITE" id="PS50092">
    <property type="entry name" value="TSP1"/>
    <property type="match status" value="1"/>
</dbReference>
<organism evidence="18 19">
    <name type="scientific">Parastrongyloides trichosuri</name>
    <name type="common">Possum-specific nematode worm</name>
    <dbReference type="NCBI Taxonomy" id="131310"/>
    <lineage>
        <taxon>Eukaryota</taxon>
        <taxon>Metazoa</taxon>
        <taxon>Ecdysozoa</taxon>
        <taxon>Nematoda</taxon>
        <taxon>Chromadorea</taxon>
        <taxon>Rhabditida</taxon>
        <taxon>Tylenchina</taxon>
        <taxon>Panagrolaimomorpha</taxon>
        <taxon>Strongyloidoidea</taxon>
        <taxon>Strongyloididae</taxon>
        <taxon>Parastrongyloides</taxon>
    </lineage>
</organism>
<dbReference type="SMART" id="SM00042">
    <property type="entry name" value="CUB"/>
    <property type="match status" value="1"/>
</dbReference>
<dbReference type="GO" id="GO:0008270">
    <property type="term" value="F:zinc ion binding"/>
    <property type="evidence" value="ECO:0007669"/>
    <property type="project" value="UniProtKB-UniRule"/>
</dbReference>
<dbReference type="GO" id="GO:0006508">
    <property type="term" value="P:proteolysis"/>
    <property type="evidence" value="ECO:0007669"/>
    <property type="project" value="UniProtKB-KW"/>
</dbReference>
<evidence type="ECO:0000256" key="2">
    <source>
        <dbReference type="ARBA" id="ARBA00022525"/>
    </source>
</evidence>
<dbReference type="PRINTS" id="PR00480">
    <property type="entry name" value="ASTACIN"/>
</dbReference>
<evidence type="ECO:0000256" key="5">
    <source>
        <dbReference type="ARBA" id="ARBA00022723"/>
    </source>
</evidence>
<comment type="caution">
    <text evidence="13">Lacks conserved residue(s) required for the propagation of feature annotation.</text>
</comment>
<keyword evidence="3" id="KW-0245">EGF-like domain</keyword>
<evidence type="ECO:0000256" key="6">
    <source>
        <dbReference type="ARBA" id="ARBA00022729"/>
    </source>
</evidence>
<dbReference type="SMART" id="SM00209">
    <property type="entry name" value="TSP1"/>
    <property type="match status" value="1"/>
</dbReference>
<feature type="signal peptide" evidence="12 15">
    <location>
        <begin position="1"/>
        <end position="21"/>
    </location>
</feature>
<dbReference type="PROSITE" id="PS51864">
    <property type="entry name" value="ASTACIN"/>
    <property type="match status" value="1"/>
</dbReference>
<dbReference type="PROSITE" id="PS01180">
    <property type="entry name" value="CUB"/>
    <property type="match status" value="1"/>
</dbReference>
<comment type="subcellular location">
    <subcellularLocation>
        <location evidence="1 12">Secreted</location>
    </subcellularLocation>
</comment>
<dbReference type="InterPro" id="IPR036383">
    <property type="entry name" value="TSP1_rpt_sf"/>
</dbReference>
<feature type="binding site" evidence="14">
    <location>
        <position position="244"/>
    </location>
    <ligand>
        <name>Zn(2+)</name>
        <dbReference type="ChEBI" id="CHEBI:29105"/>
        <note>catalytic</note>
    </ligand>
</feature>
<name>A0A0N4ZMC0_PARTI</name>
<dbReference type="STRING" id="131310.A0A0N4ZMC0"/>
<accession>A0A0N4ZMC0</accession>
<evidence type="ECO:0000256" key="9">
    <source>
        <dbReference type="ARBA" id="ARBA00023049"/>
    </source>
</evidence>
<evidence type="ECO:0000256" key="4">
    <source>
        <dbReference type="ARBA" id="ARBA00022670"/>
    </source>
</evidence>
<feature type="binding site" evidence="14">
    <location>
        <position position="234"/>
    </location>
    <ligand>
        <name>Zn(2+)</name>
        <dbReference type="ChEBI" id="CHEBI:29105"/>
        <note>catalytic</note>
    </ligand>
</feature>
<dbReference type="InterPro" id="IPR035914">
    <property type="entry name" value="Sperma_CUB_dom_sf"/>
</dbReference>
<dbReference type="SUPFAM" id="SSF82895">
    <property type="entry name" value="TSP-1 type 1 repeat"/>
    <property type="match status" value="1"/>
</dbReference>
<proteinExistence type="predicted"/>
<dbReference type="SMART" id="SM00235">
    <property type="entry name" value="ZnMc"/>
    <property type="match status" value="1"/>
</dbReference>
<keyword evidence="11" id="KW-0325">Glycoprotein</keyword>
<evidence type="ECO:0000259" key="16">
    <source>
        <dbReference type="PROSITE" id="PS01180"/>
    </source>
</evidence>
<dbReference type="WBParaSite" id="PTRK_0000968900.1">
    <property type="protein sequence ID" value="PTRK_0000968900.1"/>
    <property type="gene ID" value="PTRK_0000968900"/>
</dbReference>
<dbReference type="FunFam" id="3.40.390.10:FF:000028">
    <property type="entry name" value="Zinc metalloproteinase"/>
    <property type="match status" value="1"/>
</dbReference>
<dbReference type="InterPro" id="IPR001506">
    <property type="entry name" value="Peptidase_M12A"/>
</dbReference>
<feature type="binding site" evidence="14">
    <location>
        <position position="238"/>
    </location>
    <ligand>
        <name>Zn(2+)</name>
        <dbReference type="ChEBI" id="CHEBI:29105"/>
        <note>catalytic</note>
    </ligand>
</feature>